<reference evidence="1" key="1">
    <citation type="journal article" date="2015" name="Proc. Natl. Acad. Sci. U.S.A.">
        <title>Networks of energetic and metabolic interactions define dynamics in microbial communities.</title>
        <authorList>
            <person name="Embree M."/>
            <person name="Liu J.K."/>
            <person name="Al-Bassam M.M."/>
            <person name="Zengler K."/>
        </authorList>
    </citation>
    <scope>NUCLEOTIDE SEQUENCE</scope>
</reference>
<organism evidence="1">
    <name type="scientific">hydrocarbon metagenome</name>
    <dbReference type="NCBI Taxonomy" id="938273"/>
    <lineage>
        <taxon>unclassified sequences</taxon>
        <taxon>metagenomes</taxon>
        <taxon>ecological metagenomes</taxon>
    </lineage>
</organism>
<gene>
    <name evidence="1" type="ORF">ASZ90_016308</name>
</gene>
<protein>
    <recommendedName>
        <fullName evidence="2">DUF424 domain-containing protein</fullName>
    </recommendedName>
</protein>
<evidence type="ECO:0008006" key="2">
    <source>
        <dbReference type="Google" id="ProtNLM"/>
    </source>
</evidence>
<dbReference type="EMBL" id="LNQE01001707">
    <property type="protein sequence ID" value="KUG14058.1"/>
    <property type="molecule type" value="Genomic_DNA"/>
</dbReference>
<sequence>MYLKVHRTPAGDEVVAVCDSDLLDTRLQHGEIEIHVSESFYGKNPATEEEVRDALRYAGNINLIGERAVAVAIGMGLIESTGCIRIGSVPHAQIIRL</sequence>
<comment type="caution">
    <text evidence="1">The sequence shown here is derived from an EMBL/GenBank/DDBJ whole genome shotgun (WGS) entry which is preliminary data.</text>
</comment>
<name>A0A0W8EZI8_9ZZZZ</name>
<evidence type="ECO:0000313" key="1">
    <source>
        <dbReference type="EMBL" id="KUG14058.1"/>
    </source>
</evidence>
<accession>A0A0W8EZI8</accession>
<dbReference type="InterPro" id="IPR007355">
    <property type="entry name" value="DUF424"/>
</dbReference>
<proteinExistence type="predicted"/>
<dbReference type="Gene3D" id="3.30.1860.10">
    <property type="entry name" value="uncharacterized conserved protein from methanopyrus kandleri domain like"/>
    <property type="match status" value="1"/>
</dbReference>
<dbReference type="Pfam" id="PF04242">
    <property type="entry name" value="DUF424"/>
    <property type="match status" value="1"/>
</dbReference>
<dbReference type="AlphaFoldDB" id="A0A0W8EZI8"/>